<dbReference type="InterPro" id="IPR054519">
    <property type="entry name" value="INTS7_C"/>
</dbReference>
<reference evidence="2 3" key="1">
    <citation type="journal article" date="2017" name="Gigascience">
        <title>Draft genome of the honey bee ectoparasitic mite, Tropilaelaps mercedesae, is shaped by the parasitic life history.</title>
        <authorList>
            <person name="Dong X."/>
            <person name="Armstrong S.D."/>
            <person name="Xia D."/>
            <person name="Makepeace B.L."/>
            <person name="Darby A.C."/>
            <person name="Kadowaki T."/>
        </authorList>
    </citation>
    <scope>NUCLEOTIDE SEQUENCE [LARGE SCALE GENOMIC DNA]</scope>
    <source>
        <strain evidence="2">Wuxi-XJTLU</strain>
    </source>
</reference>
<dbReference type="InParanoid" id="A0A1V9XLV8"/>
<name>A0A1V9XLV8_9ACAR</name>
<dbReference type="OrthoDB" id="1921953at2759"/>
<evidence type="ECO:0000313" key="2">
    <source>
        <dbReference type="EMBL" id="OQR74477.1"/>
    </source>
</evidence>
<sequence>MMISSAQVSMVEPWNGGSASSPCSSSFRDFEAKQKATALYRDLIDAGEGLTTTKVTTLVEISQLLVGVPLHLPRFFFQRLQKTTLQLAVSPQQTNPNEPCNFPSSAEGGNSSLTLLFVGGCKLSASLRQVFIAGSQLSLKVEGVVQQSAGAHRRVRRVRLKVAAGEPALVCLEEVARPKNDYFSAEFLVSLPTAGVYYIQIDTAVLDEEQNVWTTGPREGFMVKTQEDSSNKRLYLQRS</sequence>
<dbReference type="EMBL" id="MNPL01007917">
    <property type="protein sequence ID" value="OQR74477.1"/>
    <property type="molecule type" value="Genomic_DNA"/>
</dbReference>
<proteinExistence type="predicted"/>
<keyword evidence="3" id="KW-1185">Reference proteome</keyword>
<protein>
    <submittedName>
        <fullName evidence="2">Integrator complex subunit 7-like</fullName>
    </submittedName>
</protein>
<dbReference type="Pfam" id="PF22965">
    <property type="entry name" value="INTS7_C"/>
    <property type="match status" value="1"/>
</dbReference>
<comment type="caution">
    <text evidence="2">The sequence shown here is derived from an EMBL/GenBank/DDBJ whole genome shotgun (WGS) entry which is preliminary data.</text>
</comment>
<feature type="domain" description="Integrator complex subunit 7 C-terminal" evidence="1">
    <location>
        <begin position="132"/>
        <end position="213"/>
    </location>
</feature>
<dbReference type="Proteomes" id="UP000192247">
    <property type="component" value="Unassembled WGS sequence"/>
</dbReference>
<dbReference type="AlphaFoldDB" id="A0A1V9XLV8"/>
<gene>
    <name evidence="2" type="ORF">BIW11_09043</name>
</gene>
<evidence type="ECO:0000259" key="1">
    <source>
        <dbReference type="Pfam" id="PF22965"/>
    </source>
</evidence>
<evidence type="ECO:0000313" key="3">
    <source>
        <dbReference type="Proteomes" id="UP000192247"/>
    </source>
</evidence>
<accession>A0A1V9XLV8</accession>
<organism evidence="2 3">
    <name type="scientific">Tropilaelaps mercedesae</name>
    <dbReference type="NCBI Taxonomy" id="418985"/>
    <lineage>
        <taxon>Eukaryota</taxon>
        <taxon>Metazoa</taxon>
        <taxon>Ecdysozoa</taxon>
        <taxon>Arthropoda</taxon>
        <taxon>Chelicerata</taxon>
        <taxon>Arachnida</taxon>
        <taxon>Acari</taxon>
        <taxon>Parasitiformes</taxon>
        <taxon>Mesostigmata</taxon>
        <taxon>Gamasina</taxon>
        <taxon>Dermanyssoidea</taxon>
        <taxon>Laelapidae</taxon>
        <taxon>Tropilaelaps</taxon>
    </lineage>
</organism>
<dbReference type="STRING" id="418985.A0A1V9XLV8"/>